<keyword evidence="2" id="KW-1185">Reference proteome</keyword>
<organism evidence="1 2">
    <name type="scientific">Canavalia gladiata</name>
    <name type="common">Sword bean</name>
    <name type="synonym">Dolichos gladiatus</name>
    <dbReference type="NCBI Taxonomy" id="3824"/>
    <lineage>
        <taxon>Eukaryota</taxon>
        <taxon>Viridiplantae</taxon>
        <taxon>Streptophyta</taxon>
        <taxon>Embryophyta</taxon>
        <taxon>Tracheophyta</taxon>
        <taxon>Spermatophyta</taxon>
        <taxon>Magnoliopsida</taxon>
        <taxon>eudicotyledons</taxon>
        <taxon>Gunneridae</taxon>
        <taxon>Pentapetalae</taxon>
        <taxon>rosids</taxon>
        <taxon>fabids</taxon>
        <taxon>Fabales</taxon>
        <taxon>Fabaceae</taxon>
        <taxon>Papilionoideae</taxon>
        <taxon>50 kb inversion clade</taxon>
        <taxon>NPAAA clade</taxon>
        <taxon>indigoferoid/millettioid clade</taxon>
        <taxon>Phaseoleae</taxon>
        <taxon>Canavalia</taxon>
    </lineage>
</organism>
<evidence type="ECO:0000313" key="1">
    <source>
        <dbReference type="EMBL" id="KAK7312441.1"/>
    </source>
</evidence>
<sequence>MYLDTRKQQGVLFLCLNHEFCYWYNDYFYRFVATTQPLNAWHLAVDGMNFRASDFAYPVYSLELKYRPERCLEAECESKSPMIIALIFVRGELDEIIYFMLQNLYRKGEKTATVL</sequence>
<reference evidence="1 2" key="1">
    <citation type="submission" date="2024-01" db="EMBL/GenBank/DDBJ databases">
        <title>The genomes of 5 underutilized Papilionoideae crops provide insights into root nodulation and disease resistanc.</title>
        <authorList>
            <person name="Jiang F."/>
        </authorList>
    </citation>
    <scope>NUCLEOTIDE SEQUENCE [LARGE SCALE GENOMIC DNA]</scope>
    <source>
        <strain evidence="1">LVBAO_FW01</strain>
        <tissue evidence="1">Leaves</tissue>
    </source>
</reference>
<dbReference type="EMBL" id="JAYMYQ010000009">
    <property type="protein sequence ID" value="KAK7312441.1"/>
    <property type="molecule type" value="Genomic_DNA"/>
</dbReference>
<name>A0AAN9PVL3_CANGL</name>
<evidence type="ECO:0000313" key="2">
    <source>
        <dbReference type="Proteomes" id="UP001367508"/>
    </source>
</evidence>
<protein>
    <submittedName>
        <fullName evidence="1">Uncharacterized protein</fullName>
    </submittedName>
</protein>
<dbReference type="Proteomes" id="UP001367508">
    <property type="component" value="Unassembled WGS sequence"/>
</dbReference>
<comment type="caution">
    <text evidence="1">The sequence shown here is derived from an EMBL/GenBank/DDBJ whole genome shotgun (WGS) entry which is preliminary data.</text>
</comment>
<proteinExistence type="predicted"/>
<dbReference type="AlphaFoldDB" id="A0AAN9PVL3"/>
<accession>A0AAN9PVL3</accession>
<gene>
    <name evidence="1" type="ORF">VNO77_36304</name>
</gene>